<name>A0ABT6X341_9BURK</name>
<dbReference type="RefSeq" id="WP_283222933.1">
    <property type="nucleotide sequence ID" value="NZ_JASGBH010000001.1"/>
</dbReference>
<keyword evidence="2" id="KW-0479">Metal-binding</keyword>
<dbReference type="EMBL" id="JASGBH010000001">
    <property type="protein sequence ID" value="MDI9232527.1"/>
    <property type="molecule type" value="Genomic_DNA"/>
</dbReference>
<evidence type="ECO:0000313" key="4">
    <source>
        <dbReference type="Proteomes" id="UP001431902"/>
    </source>
</evidence>
<dbReference type="PANTHER" id="PTHR46696">
    <property type="entry name" value="P450, PUTATIVE (EUROFUNG)-RELATED"/>
    <property type="match status" value="1"/>
</dbReference>
<accession>A0ABT6X341</accession>
<evidence type="ECO:0000256" key="1">
    <source>
        <dbReference type="ARBA" id="ARBA00010617"/>
    </source>
</evidence>
<keyword evidence="2" id="KW-0408">Iron</keyword>
<keyword evidence="2" id="KW-0349">Heme</keyword>
<dbReference type="CDD" id="cd20625">
    <property type="entry name" value="CYP164-like"/>
    <property type="match status" value="1"/>
</dbReference>
<gene>
    <name evidence="3" type="ORF">QLQ16_01600</name>
</gene>
<keyword evidence="4" id="KW-1185">Reference proteome</keyword>
<comment type="similarity">
    <text evidence="1 2">Belongs to the cytochrome P450 family.</text>
</comment>
<reference evidence="3" key="1">
    <citation type="submission" date="2023-05" db="EMBL/GenBank/DDBJ databases">
        <title>Limnohabitans sp. strain HM2-2 Genome sequencing and assembly.</title>
        <authorList>
            <person name="Jung Y."/>
        </authorList>
    </citation>
    <scope>NUCLEOTIDE SEQUENCE</scope>
    <source>
        <strain evidence="3">HM2-2</strain>
    </source>
</reference>
<keyword evidence="2" id="KW-0560">Oxidoreductase</keyword>
<organism evidence="3 4">
    <name type="scientific">Limnohabitans lacus</name>
    <dbReference type="NCBI Taxonomy" id="3045173"/>
    <lineage>
        <taxon>Bacteria</taxon>
        <taxon>Pseudomonadati</taxon>
        <taxon>Pseudomonadota</taxon>
        <taxon>Betaproteobacteria</taxon>
        <taxon>Burkholderiales</taxon>
        <taxon>Comamonadaceae</taxon>
        <taxon>Limnohabitans</taxon>
    </lineage>
</organism>
<keyword evidence="2" id="KW-0503">Monooxygenase</keyword>
<dbReference type="Pfam" id="PF00067">
    <property type="entry name" value="p450"/>
    <property type="match status" value="1"/>
</dbReference>
<dbReference type="InterPro" id="IPR017972">
    <property type="entry name" value="Cyt_P450_CS"/>
</dbReference>
<evidence type="ECO:0000256" key="2">
    <source>
        <dbReference type="RuleBase" id="RU000461"/>
    </source>
</evidence>
<dbReference type="PROSITE" id="PS00086">
    <property type="entry name" value="CYTOCHROME_P450"/>
    <property type="match status" value="1"/>
</dbReference>
<sequence length="437" mass="48676">MSITPPLSPKRAQDIARTLDLRALPRDFLDNPYPVYAALRETEPFKRMPDGSYFLTRHADLVAVYRDAKVFSSDKQVEFGPKYNHAPFNQPPYTAAGGVAPLFEHHTHSLVFNDPPLHTRVRRLIMGALTRRAIEAMEPGLISLVDSLLDKIEAQGGGDLIEDFASAIPVEIIGNLLDVPHADREPLRAWSLAILGALEPSLTPEQEALGNRSVNEFLAYLRELVAQRRQHPGDPEHDVLTRLIQGEDNGDALSEVELLQNCVFLLNAGHETTTNLIGNALISLQEWPEQRMRLLSDLQQAPDEEAEEQILGLAVDEFLRFESSNQLGNRRALQATQVNGVDLPAGALVTLCIGAANRDPAVYENPEQLDLRRTGNKHLAFGFGVHQCAGLSLARLEGRIAIGRFLRRFPEYRLTREPERGGRARFRGFLSAPFSTR</sequence>
<proteinExistence type="inferred from homology"/>
<dbReference type="SUPFAM" id="SSF48264">
    <property type="entry name" value="Cytochrome P450"/>
    <property type="match status" value="1"/>
</dbReference>
<comment type="caution">
    <text evidence="3">The sequence shown here is derived from an EMBL/GenBank/DDBJ whole genome shotgun (WGS) entry which is preliminary data.</text>
</comment>
<dbReference type="InterPro" id="IPR001128">
    <property type="entry name" value="Cyt_P450"/>
</dbReference>
<evidence type="ECO:0000313" key="3">
    <source>
        <dbReference type="EMBL" id="MDI9232527.1"/>
    </source>
</evidence>
<protein>
    <submittedName>
        <fullName evidence="3">Cytochrome P450</fullName>
    </submittedName>
</protein>
<dbReference type="InterPro" id="IPR036396">
    <property type="entry name" value="Cyt_P450_sf"/>
</dbReference>
<dbReference type="PANTHER" id="PTHR46696:SF1">
    <property type="entry name" value="CYTOCHROME P450 YJIB-RELATED"/>
    <property type="match status" value="1"/>
</dbReference>
<dbReference type="PRINTS" id="PR00359">
    <property type="entry name" value="BP450"/>
</dbReference>
<dbReference type="Proteomes" id="UP001431902">
    <property type="component" value="Unassembled WGS sequence"/>
</dbReference>
<dbReference type="Gene3D" id="1.10.630.10">
    <property type="entry name" value="Cytochrome P450"/>
    <property type="match status" value="1"/>
</dbReference>
<dbReference type="InterPro" id="IPR002397">
    <property type="entry name" value="Cyt_P450_B"/>
</dbReference>